<feature type="domain" description="Protein kinase" evidence="7">
    <location>
        <begin position="462"/>
        <end position="764"/>
    </location>
</feature>
<dbReference type="Pfam" id="PF07714">
    <property type="entry name" value="PK_Tyr_Ser-Thr"/>
    <property type="match status" value="1"/>
</dbReference>
<sequence>MSQSVEEISRKRCYDDRDNEKKSSNGNIWHSSPIIKRIKLEKSEESERFFYCKDVEAEVKQELYKKIKDDPCSNNNNNSCKNETINSLDEGIHIYDDETLIIEDYDVFCKIRSWASNAGVTTEDLMKLLDILRRNGQASRHNASALFDADVTQPVFQSSPNEFEKKILEELKNIKKSQEKTLRKLTSVYNNQSIEPTQNDNDNDDDIRCKWFSEYNIYLPINKIETFNQFDKFLIETEQFRTKFMSFIDVIIKPDKCLTMSRKISAVLKKMMVRDVVIQFTMMRPKPDRTVMSKTKYYDCLYDYFYSNQLEFSEKTSQSESKRRKPKKNQNETNKKYFASAFRAAISNSKDWDDHRTKGLASTNVCGPGCLIGAAGASFFVLLVVGAFVMWRYRTIGKNSRRECKHRSDDMNNGLGILPLDYLDRGDGHLISIDSFAATNRSLLLPKSSPPDPKWEFSRSRLTIEQVLGEGEFGRVLRAKAVDIGGWPGPTTVAVKTLKEDASGSELADLLSEYQLLKEAQHPNVIRLLGACTSPGGPVYLIIEFAEFGSLRNYLRRSRHLESEGRVPCSTSLLSASPGNTREELQDTSLNYTITPHDILSFAWQISKGMAYLADIKLVHRDLAARNVLLATGKVCKISDFGLTRDVYEDDAYLKRSKGRVPVKWMAPESLADHVYTSKSDVWSFGVLLWELVTLGASPYPGVDVHNLYNLLKAGYRMERPANCSAQLYKLMVSCWHDEPGMRPSFKELTCQWERMLEDGVEYLDLNPRTVHNQAYFASLHALDSPTSSSNEGVISGNFSTFRTEAVNYLSKPSAEPITKCDKIDKLQALWQDPICSFPVEPVKTTYVNERPDNLNVNHYESPIKLRRVSVTSNCENNLKTPTNERPQSYIDMQGKKSDNDNNQNNLLLFNNVNLNNDKINITNDFTK</sequence>
<feature type="transmembrane region" description="Helical" evidence="6">
    <location>
        <begin position="371"/>
        <end position="393"/>
    </location>
</feature>
<evidence type="ECO:0000313" key="8">
    <source>
        <dbReference type="EMBL" id="KAH0564610.1"/>
    </source>
</evidence>
<keyword evidence="3" id="KW-0067">ATP-binding</keyword>
<keyword evidence="3" id="KW-0547">Nucleotide-binding</keyword>
<evidence type="ECO:0000256" key="4">
    <source>
        <dbReference type="SAM" id="Coils"/>
    </source>
</evidence>
<dbReference type="SUPFAM" id="SSF56112">
    <property type="entry name" value="Protein kinase-like (PK-like)"/>
    <property type="match status" value="1"/>
</dbReference>
<dbReference type="InterPro" id="IPR050122">
    <property type="entry name" value="RTK"/>
</dbReference>
<evidence type="ECO:0000256" key="3">
    <source>
        <dbReference type="PROSITE-ProRule" id="PRU10141"/>
    </source>
</evidence>
<evidence type="ECO:0000256" key="2">
    <source>
        <dbReference type="ARBA" id="ARBA00051243"/>
    </source>
</evidence>
<dbReference type="EMBL" id="JAHXZJ010000002">
    <property type="protein sequence ID" value="KAH0564610.1"/>
    <property type="molecule type" value="Genomic_DNA"/>
</dbReference>
<dbReference type="SMART" id="SM00219">
    <property type="entry name" value="TyrKc"/>
    <property type="match status" value="1"/>
</dbReference>
<dbReference type="AlphaFoldDB" id="A0AAV7J5F6"/>
<comment type="subcellular location">
    <subcellularLocation>
        <location evidence="1">Membrane</location>
        <topology evidence="1">Single-pass membrane protein</topology>
    </subcellularLocation>
</comment>
<evidence type="ECO:0000256" key="1">
    <source>
        <dbReference type="ARBA" id="ARBA00004167"/>
    </source>
</evidence>
<proteinExistence type="predicted"/>
<feature type="region of interest" description="Disordered" evidence="5">
    <location>
        <begin position="1"/>
        <end position="26"/>
    </location>
</feature>
<dbReference type="Proteomes" id="UP000826195">
    <property type="component" value="Unassembled WGS sequence"/>
</dbReference>
<reference evidence="8 9" key="1">
    <citation type="journal article" date="2021" name="J. Hered.">
        <title>A chromosome-level genome assembly of the parasitoid wasp, Cotesia glomerata (Hymenoptera: Braconidae).</title>
        <authorList>
            <person name="Pinto B.J."/>
            <person name="Weis J.J."/>
            <person name="Gamble T."/>
            <person name="Ode P.J."/>
            <person name="Paul R."/>
            <person name="Zaspel J.M."/>
        </authorList>
    </citation>
    <scope>NUCLEOTIDE SEQUENCE [LARGE SCALE GENOMIC DNA]</scope>
    <source>
        <strain evidence="8">CgM1</strain>
    </source>
</reference>
<organism evidence="8 9">
    <name type="scientific">Cotesia glomerata</name>
    <name type="common">Lepidopteran parasitic wasp</name>
    <name type="synonym">Apanteles glomeratus</name>
    <dbReference type="NCBI Taxonomy" id="32391"/>
    <lineage>
        <taxon>Eukaryota</taxon>
        <taxon>Metazoa</taxon>
        <taxon>Ecdysozoa</taxon>
        <taxon>Arthropoda</taxon>
        <taxon>Hexapoda</taxon>
        <taxon>Insecta</taxon>
        <taxon>Pterygota</taxon>
        <taxon>Neoptera</taxon>
        <taxon>Endopterygota</taxon>
        <taxon>Hymenoptera</taxon>
        <taxon>Apocrita</taxon>
        <taxon>Ichneumonoidea</taxon>
        <taxon>Braconidae</taxon>
        <taxon>Microgastrinae</taxon>
        <taxon>Cotesia</taxon>
    </lineage>
</organism>
<accession>A0AAV7J5F6</accession>
<keyword evidence="6" id="KW-0812">Transmembrane</keyword>
<dbReference type="PANTHER" id="PTHR24416">
    <property type="entry name" value="TYROSINE-PROTEIN KINASE RECEPTOR"/>
    <property type="match status" value="1"/>
</dbReference>
<dbReference type="GO" id="GO:0007169">
    <property type="term" value="P:cell surface receptor protein tyrosine kinase signaling pathway"/>
    <property type="evidence" value="ECO:0007669"/>
    <property type="project" value="TreeGrafter"/>
</dbReference>
<feature type="coiled-coil region" evidence="4">
    <location>
        <begin position="161"/>
        <end position="188"/>
    </location>
</feature>
<dbReference type="GO" id="GO:0043235">
    <property type="term" value="C:receptor complex"/>
    <property type="evidence" value="ECO:0007669"/>
    <property type="project" value="TreeGrafter"/>
</dbReference>
<dbReference type="Gene3D" id="1.10.510.10">
    <property type="entry name" value="Transferase(Phosphotransferase) domain 1"/>
    <property type="match status" value="1"/>
</dbReference>
<keyword evidence="9" id="KW-1185">Reference proteome</keyword>
<evidence type="ECO:0000313" key="9">
    <source>
        <dbReference type="Proteomes" id="UP000826195"/>
    </source>
</evidence>
<evidence type="ECO:0000259" key="7">
    <source>
        <dbReference type="PROSITE" id="PS50011"/>
    </source>
</evidence>
<dbReference type="PROSITE" id="PS50011">
    <property type="entry name" value="PROTEIN_KINASE_DOM"/>
    <property type="match status" value="1"/>
</dbReference>
<gene>
    <name evidence="8" type="ORF">KQX54_013073</name>
</gene>
<dbReference type="InterPro" id="IPR001245">
    <property type="entry name" value="Ser-Thr/Tyr_kinase_cat_dom"/>
</dbReference>
<evidence type="ECO:0000256" key="6">
    <source>
        <dbReference type="SAM" id="Phobius"/>
    </source>
</evidence>
<dbReference type="InterPro" id="IPR011009">
    <property type="entry name" value="Kinase-like_dom_sf"/>
</dbReference>
<dbReference type="InterPro" id="IPR020635">
    <property type="entry name" value="Tyr_kinase_cat_dom"/>
</dbReference>
<dbReference type="InterPro" id="IPR000719">
    <property type="entry name" value="Prot_kinase_dom"/>
</dbReference>
<dbReference type="Gene3D" id="3.30.200.20">
    <property type="entry name" value="Phosphorylase Kinase, domain 1"/>
    <property type="match status" value="1"/>
</dbReference>
<protein>
    <recommendedName>
        <fullName evidence="7">Protein kinase domain-containing protein</fullName>
    </recommendedName>
</protein>
<dbReference type="GO" id="GO:0005886">
    <property type="term" value="C:plasma membrane"/>
    <property type="evidence" value="ECO:0007669"/>
    <property type="project" value="TreeGrafter"/>
</dbReference>
<name>A0AAV7J5F6_COTGL</name>
<comment type="caution">
    <text evidence="8">The sequence shown here is derived from an EMBL/GenBank/DDBJ whole genome shotgun (WGS) entry which is preliminary data.</text>
</comment>
<keyword evidence="4" id="KW-0175">Coiled coil</keyword>
<feature type="binding site" evidence="3">
    <location>
        <position position="496"/>
    </location>
    <ligand>
        <name>ATP</name>
        <dbReference type="ChEBI" id="CHEBI:30616"/>
    </ligand>
</feature>
<dbReference type="InterPro" id="IPR008266">
    <property type="entry name" value="Tyr_kinase_AS"/>
</dbReference>
<feature type="compositionally biased region" description="Basic and acidic residues" evidence="5">
    <location>
        <begin position="7"/>
        <end position="23"/>
    </location>
</feature>
<evidence type="ECO:0000256" key="5">
    <source>
        <dbReference type="SAM" id="MobiDB-lite"/>
    </source>
</evidence>
<comment type="catalytic activity">
    <reaction evidence="2">
        <text>L-tyrosyl-[protein] + ATP = O-phospho-L-tyrosyl-[protein] + ADP + H(+)</text>
        <dbReference type="Rhea" id="RHEA:10596"/>
        <dbReference type="Rhea" id="RHEA-COMP:10136"/>
        <dbReference type="Rhea" id="RHEA-COMP:20101"/>
        <dbReference type="ChEBI" id="CHEBI:15378"/>
        <dbReference type="ChEBI" id="CHEBI:30616"/>
        <dbReference type="ChEBI" id="CHEBI:46858"/>
        <dbReference type="ChEBI" id="CHEBI:61978"/>
        <dbReference type="ChEBI" id="CHEBI:456216"/>
        <dbReference type="EC" id="2.7.10.1"/>
    </reaction>
</comment>
<dbReference type="GO" id="GO:0004714">
    <property type="term" value="F:transmembrane receptor protein tyrosine kinase activity"/>
    <property type="evidence" value="ECO:0007669"/>
    <property type="project" value="UniProtKB-EC"/>
</dbReference>
<dbReference type="PANTHER" id="PTHR24416:SF617">
    <property type="entry name" value="RET ONCOGENE, ISOFORM A"/>
    <property type="match status" value="1"/>
</dbReference>
<dbReference type="PROSITE" id="PS00107">
    <property type="entry name" value="PROTEIN_KINASE_ATP"/>
    <property type="match status" value="1"/>
</dbReference>
<keyword evidence="6" id="KW-1133">Transmembrane helix</keyword>
<keyword evidence="6" id="KW-0472">Membrane</keyword>
<dbReference type="PROSITE" id="PS00109">
    <property type="entry name" value="PROTEIN_KINASE_TYR"/>
    <property type="match status" value="1"/>
</dbReference>
<dbReference type="GO" id="GO:0005524">
    <property type="term" value="F:ATP binding"/>
    <property type="evidence" value="ECO:0007669"/>
    <property type="project" value="UniProtKB-UniRule"/>
</dbReference>
<dbReference type="InterPro" id="IPR017441">
    <property type="entry name" value="Protein_kinase_ATP_BS"/>
</dbReference>
<dbReference type="PRINTS" id="PR00109">
    <property type="entry name" value="TYRKINASE"/>
</dbReference>
<dbReference type="FunFam" id="1.10.510.10:FF:000462">
    <property type="entry name" value="Receptor tyrosine kinase"/>
    <property type="match status" value="1"/>
</dbReference>